<dbReference type="EMBL" id="AP035768">
    <property type="protein sequence ID" value="BFO22640.1"/>
    <property type="molecule type" value="Genomic_DNA"/>
</dbReference>
<evidence type="ECO:0000256" key="1">
    <source>
        <dbReference type="SAM" id="MobiDB-lite"/>
    </source>
</evidence>
<accession>A0AAT9HZH9</accession>
<dbReference type="AlphaFoldDB" id="A0AAT9HZH9"/>
<gene>
    <name evidence="2" type="ORF">SHKM778_90280</name>
</gene>
<dbReference type="InterPro" id="IPR029035">
    <property type="entry name" value="DHS-like_NAD/FAD-binding_dom"/>
</dbReference>
<protein>
    <recommendedName>
        <fullName evidence="3">Deacetylase sirtuin-type domain-containing protein</fullName>
    </recommendedName>
</protein>
<reference evidence="2" key="1">
    <citation type="submission" date="2024-06" db="EMBL/GenBank/DDBJ databases">
        <authorList>
            <consortium name="consrtm"/>
            <person name="Uemura M."/>
            <person name="Terahara T."/>
        </authorList>
    </citation>
    <scope>NUCLEOTIDE SEQUENCE</scope>
    <source>
        <strain evidence="2">KM77-8</strain>
    </source>
</reference>
<evidence type="ECO:0008006" key="3">
    <source>
        <dbReference type="Google" id="ProtNLM"/>
    </source>
</evidence>
<evidence type="ECO:0000313" key="2">
    <source>
        <dbReference type="EMBL" id="BFO22640.1"/>
    </source>
</evidence>
<name>A0AAT9HZH9_9ACTN</name>
<dbReference type="Gene3D" id="3.40.50.1220">
    <property type="entry name" value="TPP-binding domain"/>
    <property type="match status" value="1"/>
</dbReference>
<feature type="region of interest" description="Disordered" evidence="1">
    <location>
        <begin position="1"/>
        <end position="26"/>
    </location>
</feature>
<reference evidence="2" key="2">
    <citation type="submission" date="2024-07" db="EMBL/GenBank/DDBJ databases">
        <title>Streptomyces haneummycinica sp. nov., a new antibiotic-producing actinobacterium isolated from marine sediment.</title>
        <authorList>
            <person name="Uemura M."/>
            <person name="Hamada M."/>
            <person name="Hirano S."/>
            <person name="Kobayashi K."/>
            <person name="Ohshiro T."/>
            <person name="Kobayashi T."/>
            <person name="Terahara T."/>
        </authorList>
    </citation>
    <scope>NUCLEOTIDE SEQUENCE</scope>
    <source>
        <strain evidence="2">KM77-8</strain>
    </source>
</reference>
<dbReference type="SUPFAM" id="SSF52467">
    <property type="entry name" value="DHS-like NAD/FAD-binding domain"/>
    <property type="match status" value="1"/>
</dbReference>
<proteinExistence type="predicted"/>
<organism evidence="2">
    <name type="scientific">Streptomyces haneummycinicus</name>
    <dbReference type="NCBI Taxonomy" id="3074435"/>
    <lineage>
        <taxon>Bacteria</taxon>
        <taxon>Bacillati</taxon>
        <taxon>Actinomycetota</taxon>
        <taxon>Actinomycetes</taxon>
        <taxon>Kitasatosporales</taxon>
        <taxon>Streptomycetaceae</taxon>
        <taxon>Streptomyces</taxon>
    </lineage>
</organism>
<sequence>MSTLARSSEAVATGPPPPHRTRTYSPTAEAVPGTETALGAGASHAALSLSGAGEPSRSARLRGCPKRDGLHLVSHLEQPRVIPQGGIVDIPYIVIDQLVPDQQQVWKTYFGDADRPRNVEEGIWRRTQERATAGQSGWAASDDARRRIIHYRYRYGLVPTTAAPAIGLTDLYLYHSASAPADEIEAHHDALWDSLATGGWKEAPGGFLWTRRDLKCRITEHDVHPQDAAAGRTLPAGYRSLDVQIASVSYAPPPAVRQLPWNVLSTGIRFKDRPGTPTRVPDLSVLADMRPFQVEIGCGTSVEAGIPPLHRLHEIYRVTDRQGHEPREHRFTLSPTADTLLHEVLTEPEEKTAEFVEMFRACFLAEPTPAMWALKELKDAGHLVGPVITNNFDVLAARAGLDECFMRRYDQAVPDVEWVDGAKALLVIGLHADRRKVQARARARGMQIVYLDPEGFWHDGQFMPYPLEGPQDGDLVCRATAAEALPALVNLLNQQAG</sequence>